<dbReference type="InterPro" id="IPR036396">
    <property type="entry name" value="Cyt_P450_sf"/>
</dbReference>
<dbReference type="PRINTS" id="PR00385">
    <property type="entry name" value="P450"/>
</dbReference>
<keyword evidence="7" id="KW-0472">Membrane</keyword>
<evidence type="ECO:0000256" key="1">
    <source>
        <dbReference type="ARBA" id="ARBA00001971"/>
    </source>
</evidence>
<evidence type="ECO:0000256" key="4">
    <source>
        <dbReference type="ARBA" id="ARBA00023004"/>
    </source>
</evidence>
<comment type="cofactor">
    <cofactor evidence="1 5">
        <name>heme</name>
        <dbReference type="ChEBI" id="CHEBI:30413"/>
    </cofactor>
</comment>
<comment type="similarity">
    <text evidence="2 6">Belongs to the cytochrome P450 family.</text>
</comment>
<keyword evidence="3 5" id="KW-0479">Metal-binding</keyword>
<dbReference type="SUPFAM" id="SSF48264">
    <property type="entry name" value="Cytochrome P450"/>
    <property type="match status" value="1"/>
</dbReference>
<evidence type="ECO:0000313" key="9">
    <source>
        <dbReference type="Proteomes" id="UP000799441"/>
    </source>
</evidence>
<keyword evidence="7" id="KW-1133">Transmembrane helix</keyword>
<feature type="transmembrane region" description="Helical" evidence="7">
    <location>
        <begin position="12"/>
        <end position="38"/>
    </location>
</feature>
<dbReference type="AlphaFoldDB" id="A0A9P4ULP7"/>
<keyword evidence="6" id="KW-0560">Oxidoreductase</keyword>
<dbReference type="InterPro" id="IPR001128">
    <property type="entry name" value="Cyt_P450"/>
</dbReference>
<evidence type="ECO:0000313" key="8">
    <source>
        <dbReference type="EMBL" id="KAF2720372.1"/>
    </source>
</evidence>
<dbReference type="GO" id="GO:0016705">
    <property type="term" value="F:oxidoreductase activity, acting on paired donors, with incorporation or reduction of molecular oxygen"/>
    <property type="evidence" value="ECO:0007669"/>
    <property type="project" value="InterPro"/>
</dbReference>
<protein>
    <submittedName>
        <fullName evidence="8">Cytochrome P450</fullName>
    </submittedName>
</protein>
<keyword evidence="9" id="KW-1185">Reference proteome</keyword>
<evidence type="ECO:0000256" key="7">
    <source>
        <dbReference type="SAM" id="Phobius"/>
    </source>
</evidence>
<dbReference type="EMBL" id="MU003800">
    <property type="protein sequence ID" value="KAF2720372.1"/>
    <property type="molecule type" value="Genomic_DNA"/>
</dbReference>
<dbReference type="InterPro" id="IPR002403">
    <property type="entry name" value="Cyt_P450_E_grp-IV"/>
</dbReference>
<dbReference type="Pfam" id="PF00067">
    <property type="entry name" value="p450"/>
    <property type="match status" value="2"/>
</dbReference>
<keyword evidence="4 5" id="KW-0408">Iron</keyword>
<gene>
    <name evidence="8" type="ORF">K431DRAFT_285858</name>
</gene>
<dbReference type="Gene3D" id="1.10.630.10">
    <property type="entry name" value="Cytochrome P450"/>
    <property type="match status" value="1"/>
</dbReference>
<dbReference type="CDD" id="cd11059">
    <property type="entry name" value="CYP_fungal"/>
    <property type="match status" value="1"/>
</dbReference>
<accession>A0A9P4ULP7</accession>
<evidence type="ECO:0000256" key="2">
    <source>
        <dbReference type="ARBA" id="ARBA00010617"/>
    </source>
</evidence>
<dbReference type="PANTHER" id="PTHR24305">
    <property type="entry name" value="CYTOCHROME P450"/>
    <property type="match status" value="1"/>
</dbReference>
<evidence type="ECO:0000256" key="6">
    <source>
        <dbReference type="RuleBase" id="RU000461"/>
    </source>
</evidence>
<sequence length="577" mass="64364">MGFLKGSLISGNLPLTASFLPITVFFFIYTFIITPYLFGPLSEIPNAHWSAPLSSLWILNLRRKQRETFAVHAAHQRLGPVIRLGPNEISVNSVEGGIRTVYAGGYEKGDWYKNVFSNYGTMPMFAMPEHGMHSKRKRMMSNIYAKSTLQQSTSLRVASKVLLQERLLPRLEKLSETGDPVDWYEVVSAVTMDFVNAYIFGLKNGSDFLREPEKCSAFLKSYKDRQTYTFWPQELRGLTSFLQRIGLAWILVPKWVDEANAGIEKWVLEMCDNAERTLNAIEEGDEDESSTKAGNYPTVYAQMRGALLKEHSKSLDDSTLQLPVGETVRRQRLEIASEMLDHSMAGFDTSGITITYLTWELSRPHNKRWQDKLRDEITGLDTPTPTPKAIDSLPILNAILMETLRLHAAIPGNQPRVTPAKATLGGSPYFPAEIAAARIKHTIAPIYPDLPANVRVNAQAWSLHRNPHVFTEPEVWNPARWLPDSSPDGESSDEQLKEMSRWFWAFGSGGRMCVGSNLAMQEIKAVICLVWGPQGFETKVVGDAGMGHNGGYLAEPLGDENGKAVMLSLRKVGGVGG</sequence>
<dbReference type="PRINTS" id="PR00465">
    <property type="entry name" value="EP450IV"/>
</dbReference>
<reference evidence="8" key="1">
    <citation type="journal article" date="2020" name="Stud. Mycol.">
        <title>101 Dothideomycetes genomes: a test case for predicting lifestyles and emergence of pathogens.</title>
        <authorList>
            <person name="Haridas S."/>
            <person name="Albert R."/>
            <person name="Binder M."/>
            <person name="Bloem J."/>
            <person name="Labutti K."/>
            <person name="Salamov A."/>
            <person name="Andreopoulos B."/>
            <person name="Baker S."/>
            <person name="Barry K."/>
            <person name="Bills G."/>
            <person name="Bluhm B."/>
            <person name="Cannon C."/>
            <person name="Castanera R."/>
            <person name="Culley D."/>
            <person name="Daum C."/>
            <person name="Ezra D."/>
            <person name="Gonzalez J."/>
            <person name="Henrissat B."/>
            <person name="Kuo A."/>
            <person name="Liang C."/>
            <person name="Lipzen A."/>
            <person name="Lutzoni F."/>
            <person name="Magnuson J."/>
            <person name="Mondo S."/>
            <person name="Nolan M."/>
            <person name="Ohm R."/>
            <person name="Pangilinan J."/>
            <person name="Park H.-J."/>
            <person name="Ramirez L."/>
            <person name="Alfaro M."/>
            <person name="Sun H."/>
            <person name="Tritt A."/>
            <person name="Yoshinaga Y."/>
            <person name="Zwiers L.-H."/>
            <person name="Turgeon B."/>
            <person name="Goodwin S."/>
            <person name="Spatafora J."/>
            <person name="Crous P."/>
            <person name="Grigoriev I."/>
        </authorList>
    </citation>
    <scope>NUCLEOTIDE SEQUENCE</scope>
    <source>
        <strain evidence="8">CBS 116435</strain>
    </source>
</reference>
<name>A0A9P4ULP7_9PEZI</name>
<dbReference type="PANTHER" id="PTHR24305:SF166">
    <property type="entry name" value="CYTOCHROME P450 12A4, MITOCHONDRIAL-RELATED"/>
    <property type="match status" value="1"/>
</dbReference>
<dbReference type="OrthoDB" id="1470350at2759"/>
<keyword evidence="7" id="KW-0812">Transmembrane</keyword>
<dbReference type="InterPro" id="IPR050121">
    <property type="entry name" value="Cytochrome_P450_monoxygenase"/>
</dbReference>
<dbReference type="Proteomes" id="UP000799441">
    <property type="component" value="Unassembled WGS sequence"/>
</dbReference>
<proteinExistence type="inferred from homology"/>
<keyword evidence="6" id="KW-0503">Monooxygenase</keyword>
<feature type="binding site" description="axial binding residue" evidence="5">
    <location>
        <position position="513"/>
    </location>
    <ligand>
        <name>heme</name>
        <dbReference type="ChEBI" id="CHEBI:30413"/>
    </ligand>
    <ligandPart>
        <name>Fe</name>
        <dbReference type="ChEBI" id="CHEBI:18248"/>
    </ligandPart>
</feature>
<dbReference type="PROSITE" id="PS00086">
    <property type="entry name" value="CYTOCHROME_P450"/>
    <property type="match status" value="1"/>
</dbReference>
<organism evidence="8 9">
    <name type="scientific">Polychaeton citri CBS 116435</name>
    <dbReference type="NCBI Taxonomy" id="1314669"/>
    <lineage>
        <taxon>Eukaryota</taxon>
        <taxon>Fungi</taxon>
        <taxon>Dikarya</taxon>
        <taxon>Ascomycota</taxon>
        <taxon>Pezizomycotina</taxon>
        <taxon>Dothideomycetes</taxon>
        <taxon>Dothideomycetidae</taxon>
        <taxon>Capnodiales</taxon>
        <taxon>Capnodiaceae</taxon>
        <taxon>Polychaeton</taxon>
    </lineage>
</organism>
<dbReference type="GO" id="GO:0020037">
    <property type="term" value="F:heme binding"/>
    <property type="evidence" value="ECO:0007669"/>
    <property type="project" value="InterPro"/>
</dbReference>
<dbReference type="GO" id="GO:0004497">
    <property type="term" value="F:monooxygenase activity"/>
    <property type="evidence" value="ECO:0007669"/>
    <property type="project" value="UniProtKB-KW"/>
</dbReference>
<keyword evidence="5 6" id="KW-0349">Heme</keyword>
<evidence type="ECO:0000256" key="5">
    <source>
        <dbReference type="PIRSR" id="PIRSR602403-1"/>
    </source>
</evidence>
<comment type="caution">
    <text evidence="8">The sequence shown here is derived from an EMBL/GenBank/DDBJ whole genome shotgun (WGS) entry which is preliminary data.</text>
</comment>
<dbReference type="GO" id="GO:0005506">
    <property type="term" value="F:iron ion binding"/>
    <property type="evidence" value="ECO:0007669"/>
    <property type="project" value="InterPro"/>
</dbReference>
<evidence type="ECO:0000256" key="3">
    <source>
        <dbReference type="ARBA" id="ARBA00022723"/>
    </source>
</evidence>
<dbReference type="InterPro" id="IPR017972">
    <property type="entry name" value="Cyt_P450_CS"/>
</dbReference>